<feature type="domain" description="UBA" evidence="1">
    <location>
        <begin position="16"/>
        <end position="58"/>
    </location>
</feature>
<accession>K8EQV6</accession>
<name>K8EQV6_9CHLO</name>
<evidence type="ECO:0000313" key="3">
    <source>
        <dbReference type="Proteomes" id="UP000198341"/>
    </source>
</evidence>
<dbReference type="EMBL" id="FO082277">
    <property type="protein sequence ID" value="CCO14805.1"/>
    <property type="molecule type" value="Genomic_DNA"/>
</dbReference>
<dbReference type="AlphaFoldDB" id="K8EQV6"/>
<gene>
    <name evidence="2" type="ORF">Bathy02g05350</name>
</gene>
<evidence type="ECO:0000259" key="1">
    <source>
        <dbReference type="PROSITE" id="PS50030"/>
    </source>
</evidence>
<dbReference type="STRING" id="41875.K8EQV6"/>
<proteinExistence type="predicted"/>
<dbReference type="eggNOG" id="ENOG502QVZR">
    <property type="taxonomic scope" value="Eukaryota"/>
</dbReference>
<dbReference type="InterPro" id="IPR015940">
    <property type="entry name" value="UBA"/>
</dbReference>
<dbReference type="KEGG" id="bpg:Bathy02g05350"/>
<dbReference type="OrthoDB" id="508259at2759"/>
<reference evidence="2 3" key="1">
    <citation type="submission" date="2011-10" db="EMBL/GenBank/DDBJ databases">
        <authorList>
            <person name="Genoscope - CEA"/>
        </authorList>
    </citation>
    <scope>NUCLEOTIDE SEQUENCE [LARGE SCALE GENOMIC DNA]</scope>
    <source>
        <strain evidence="2 3">RCC 1105</strain>
    </source>
</reference>
<sequence>MSSNSGVTPVIEKTYEPDEKNVNGLIQAGFPKEKAEKVLRAIGNENCCGPQIKWLFAHDLERNKARNELKKHESCFTSEHTDYDGYANVWGNQNKQPDAGRCCQSCKDYVPKAPNYYPCNVWVYCPKEQGCFAPAAGEFKYQDCWLKYQHDPIHVHVNMKGEYSAEYRISHPTAPEMVDWTAGVVLTEEEFHRSEGDLNHTWSARSHWRKLLADNNR</sequence>
<dbReference type="Proteomes" id="UP000198341">
    <property type="component" value="Chromosome 2"/>
</dbReference>
<evidence type="ECO:0000313" key="2">
    <source>
        <dbReference type="EMBL" id="CCO14805.1"/>
    </source>
</evidence>
<organism evidence="2 3">
    <name type="scientific">Bathycoccus prasinos</name>
    <dbReference type="NCBI Taxonomy" id="41875"/>
    <lineage>
        <taxon>Eukaryota</taxon>
        <taxon>Viridiplantae</taxon>
        <taxon>Chlorophyta</taxon>
        <taxon>Mamiellophyceae</taxon>
        <taxon>Mamiellales</taxon>
        <taxon>Bathycoccaceae</taxon>
        <taxon>Bathycoccus</taxon>
    </lineage>
</organism>
<keyword evidence="3" id="KW-1185">Reference proteome</keyword>
<dbReference type="GeneID" id="19017648"/>
<dbReference type="PANTHER" id="PTHR33344:SF1">
    <property type="entry name" value="OS06G0214100 PROTEIN"/>
    <property type="match status" value="1"/>
</dbReference>
<protein>
    <recommendedName>
        <fullName evidence="1">UBA domain-containing protein</fullName>
    </recommendedName>
</protein>
<dbReference type="RefSeq" id="XP_007514565.1">
    <property type="nucleotide sequence ID" value="XM_007514503.1"/>
</dbReference>
<dbReference type="PROSITE" id="PS50030">
    <property type="entry name" value="UBA"/>
    <property type="match status" value="1"/>
</dbReference>
<dbReference type="PANTHER" id="PTHR33344">
    <property type="entry name" value="OS02G0761600 PROTEIN"/>
    <property type="match status" value="1"/>
</dbReference>
<dbReference type="Gene3D" id="1.10.8.10">
    <property type="entry name" value="DNA helicase RuvA subunit, C-terminal domain"/>
    <property type="match status" value="1"/>
</dbReference>